<dbReference type="GO" id="GO:0006779">
    <property type="term" value="P:porphyrin-containing compound biosynthetic process"/>
    <property type="evidence" value="ECO:0007669"/>
    <property type="project" value="InterPro"/>
</dbReference>
<dbReference type="RefSeq" id="WP_187302532.1">
    <property type="nucleotide sequence ID" value="NZ_CBCTQH010000034.1"/>
</dbReference>
<dbReference type="InterPro" id="IPR038071">
    <property type="entry name" value="UROD/MetE-like_sf"/>
</dbReference>
<dbReference type="AlphaFoldDB" id="A0A923NI29"/>
<organism evidence="2 3">
    <name type="scientific">Zhenpiania hominis</name>
    <dbReference type="NCBI Taxonomy" id="2763644"/>
    <lineage>
        <taxon>Bacteria</taxon>
        <taxon>Bacillati</taxon>
        <taxon>Bacillota</taxon>
        <taxon>Clostridia</taxon>
        <taxon>Peptostreptococcales</taxon>
        <taxon>Anaerovoracaceae</taxon>
        <taxon>Zhenpiania</taxon>
    </lineage>
</organism>
<protein>
    <submittedName>
        <fullName evidence="2">Uroporphyrinogen decarboxylase family protein</fullName>
    </submittedName>
</protein>
<dbReference type="SUPFAM" id="SSF51726">
    <property type="entry name" value="UROD/MetE-like"/>
    <property type="match status" value="1"/>
</dbReference>
<gene>
    <name evidence="2" type="ORF">H9L42_06260</name>
</gene>
<dbReference type="Gene3D" id="3.20.20.210">
    <property type="match status" value="1"/>
</dbReference>
<name>A0A923NI29_9FIRM</name>
<dbReference type="InterPro" id="IPR000257">
    <property type="entry name" value="Uroporphyrinogen_deCOase"/>
</dbReference>
<dbReference type="PANTHER" id="PTHR47099:SF1">
    <property type="entry name" value="METHYLCOBAMIDE:COM METHYLTRANSFERASE MTBA"/>
    <property type="match status" value="1"/>
</dbReference>
<dbReference type="EMBL" id="JACRYT010000004">
    <property type="protein sequence ID" value="MBC6679426.1"/>
    <property type="molecule type" value="Genomic_DNA"/>
</dbReference>
<keyword evidence="3" id="KW-1185">Reference proteome</keyword>
<dbReference type="PANTHER" id="PTHR47099">
    <property type="entry name" value="METHYLCOBAMIDE:COM METHYLTRANSFERASE MTBA"/>
    <property type="match status" value="1"/>
</dbReference>
<dbReference type="CDD" id="cd03465">
    <property type="entry name" value="URO-D_like"/>
    <property type="match status" value="1"/>
</dbReference>
<proteinExistence type="predicted"/>
<dbReference type="GO" id="GO:0004853">
    <property type="term" value="F:uroporphyrinogen decarboxylase activity"/>
    <property type="evidence" value="ECO:0007669"/>
    <property type="project" value="InterPro"/>
</dbReference>
<reference evidence="2" key="1">
    <citation type="submission" date="2020-08" db="EMBL/GenBank/DDBJ databases">
        <title>Genome public.</title>
        <authorList>
            <person name="Liu C."/>
            <person name="Sun Q."/>
        </authorList>
    </citation>
    <scope>NUCLEOTIDE SEQUENCE</scope>
    <source>
        <strain evidence="2">BX12</strain>
    </source>
</reference>
<dbReference type="Pfam" id="PF01208">
    <property type="entry name" value="URO-D"/>
    <property type="match status" value="1"/>
</dbReference>
<accession>A0A923NI29</accession>
<sequence>MKRQMSKWLEEYRNAAEKKAMPILSFPGKTLIDAELDALVHSGRLQADCMEAVAKAFPQAAATVSLMDLSVEAEAFGSKIFFNNTEPPAVIDSIIETEEDVDALRVPEVGEGRTGECVEGIRLACEKITDRPVLAGIIGPFTLAGRLMDMSKTMIACRKKPDMLHKLLEKNTEFLIKYVLAMKAAGANGVVMAEPAAGLINPKFNRAFSLPYVEKIRAACEDDNFLFIYHNCGDTIPQLKDIPELTGIKAVHLGNAIDMEEALRILPERILAMGNLDPSNVFCLGTPELVAAETKAMMEKCGKYPNYAPSSGCDIPPATPMENVEAFYHAVEDFYKQK</sequence>
<dbReference type="Proteomes" id="UP000602647">
    <property type="component" value="Unassembled WGS sequence"/>
</dbReference>
<evidence type="ECO:0000259" key="1">
    <source>
        <dbReference type="Pfam" id="PF01208"/>
    </source>
</evidence>
<evidence type="ECO:0000313" key="2">
    <source>
        <dbReference type="EMBL" id="MBC6679426.1"/>
    </source>
</evidence>
<comment type="caution">
    <text evidence="2">The sequence shown here is derived from an EMBL/GenBank/DDBJ whole genome shotgun (WGS) entry which is preliminary data.</text>
</comment>
<evidence type="ECO:0000313" key="3">
    <source>
        <dbReference type="Proteomes" id="UP000602647"/>
    </source>
</evidence>
<dbReference type="InterPro" id="IPR052024">
    <property type="entry name" value="Methanogen_methyltrans"/>
</dbReference>
<feature type="domain" description="Uroporphyrinogen decarboxylase (URO-D)" evidence="1">
    <location>
        <begin position="38"/>
        <end position="333"/>
    </location>
</feature>